<dbReference type="CDD" id="cd06558">
    <property type="entry name" value="crotonase-like"/>
    <property type="match status" value="1"/>
</dbReference>
<reference evidence="2" key="1">
    <citation type="journal article" date="2019" name="Int. J. Syst. Evol. Microbiol.">
        <title>The Global Catalogue of Microorganisms (GCM) 10K type strain sequencing project: providing services to taxonomists for standard genome sequencing and annotation.</title>
        <authorList>
            <consortium name="The Broad Institute Genomics Platform"/>
            <consortium name="The Broad Institute Genome Sequencing Center for Infectious Disease"/>
            <person name="Wu L."/>
            <person name="Ma J."/>
        </authorList>
    </citation>
    <scope>NUCLEOTIDE SEQUENCE [LARGE SCALE GENOMIC DNA]</scope>
    <source>
        <strain evidence="2">KCTC 42964</strain>
    </source>
</reference>
<dbReference type="EMBL" id="JBHRTR010000031">
    <property type="protein sequence ID" value="MFC3229252.1"/>
    <property type="molecule type" value="Genomic_DNA"/>
</dbReference>
<organism evidence="1 2">
    <name type="scientific">Marinibaculum pumilum</name>
    <dbReference type="NCBI Taxonomy" id="1766165"/>
    <lineage>
        <taxon>Bacteria</taxon>
        <taxon>Pseudomonadati</taxon>
        <taxon>Pseudomonadota</taxon>
        <taxon>Alphaproteobacteria</taxon>
        <taxon>Rhodospirillales</taxon>
        <taxon>Rhodospirillaceae</taxon>
        <taxon>Marinibaculum</taxon>
    </lineage>
</organism>
<evidence type="ECO:0000313" key="2">
    <source>
        <dbReference type="Proteomes" id="UP001595528"/>
    </source>
</evidence>
<name>A0ABV7L3Q1_9PROT</name>
<dbReference type="SUPFAM" id="SSF52096">
    <property type="entry name" value="ClpP/crotonase"/>
    <property type="match status" value="1"/>
</dbReference>
<proteinExistence type="predicted"/>
<dbReference type="Pfam" id="PF00378">
    <property type="entry name" value="ECH_1"/>
    <property type="match status" value="1"/>
</dbReference>
<gene>
    <name evidence="1" type="ORF">ACFOGJ_18540</name>
</gene>
<dbReference type="InterPro" id="IPR001753">
    <property type="entry name" value="Enoyl-CoA_hydra/iso"/>
</dbReference>
<keyword evidence="2" id="KW-1185">Reference proteome</keyword>
<dbReference type="Proteomes" id="UP001595528">
    <property type="component" value="Unassembled WGS sequence"/>
</dbReference>
<dbReference type="InterPro" id="IPR029045">
    <property type="entry name" value="ClpP/crotonase-like_dom_sf"/>
</dbReference>
<sequence>MSTVLFATEPCGAGRLARITLNRPDARNALNNAMCLDLLAAVRQAAEMPDLACVLVAADGPAFCAGADLKERSGMDDDQIRGRRLRAFRAYDAIEGLAMPTIAVVGGACIGSGCEIAAACDFIIAGQGASFRYPETQRGTVGATQRLSRIVGRRLAKELLFTGRALDAAEARAIGLVNRVVPDDALQAAADELAAQICRAPVAALRQTKQAIDRGADDSRHGALAHEILAIEENLETASWRAGMTAGPGSGAAS</sequence>
<evidence type="ECO:0000313" key="1">
    <source>
        <dbReference type="EMBL" id="MFC3229252.1"/>
    </source>
</evidence>
<comment type="caution">
    <text evidence="1">The sequence shown here is derived from an EMBL/GenBank/DDBJ whole genome shotgun (WGS) entry which is preliminary data.</text>
</comment>
<dbReference type="RefSeq" id="WP_379903276.1">
    <property type="nucleotide sequence ID" value="NZ_JBHRTR010000031.1"/>
</dbReference>
<dbReference type="Gene3D" id="3.90.226.10">
    <property type="entry name" value="2-enoyl-CoA Hydratase, Chain A, domain 1"/>
    <property type="match status" value="1"/>
</dbReference>
<accession>A0ABV7L3Q1</accession>
<dbReference type="PANTHER" id="PTHR11941:SF54">
    <property type="entry name" value="ENOYL-COA HYDRATASE, MITOCHONDRIAL"/>
    <property type="match status" value="1"/>
</dbReference>
<dbReference type="PANTHER" id="PTHR11941">
    <property type="entry name" value="ENOYL-COA HYDRATASE-RELATED"/>
    <property type="match status" value="1"/>
</dbReference>
<protein>
    <submittedName>
        <fullName evidence="1">Enoyl-CoA hydratase/isomerase family protein</fullName>
    </submittedName>
</protein>